<feature type="non-terminal residue" evidence="1">
    <location>
        <position position="24"/>
    </location>
</feature>
<proteinExistence type="predicted"/>
<evidence type="ECO:0000313" key="1">
    <source>
        <dbReference type="EMBL" id="SVA44488.1"/>
    </source>
</evidence>
<sequence>MFKTIIIMATTLSFIFGQDPATGT</sequence>
<reference evidence="1" key="1">
    <citation type="submission" date="2018-05" db="EMBL/GenBank/DDBJ databases">
        <authorList>
            <person name="Lanie J.A."/>
            <person name="Ng W.-L."/>
            <person name="Kazmierczak K.M."/>
            <person name="Andrzejewski T.M."/>
            <person name="Davidsen T.M."/>
            <person name="Wayne K.J."/>
            <person name="Tettelin H."/>
            <person name="Glass J.I."/>
            <person name="Rusch D."/>
            <person name="Podicherti R."/>
            <person name="Tsui H.-C.T."/>
            <person name="Winkler M.E."/>
        </authorList>
    </citation>
    <scope>NUCLEOTIDE SEQUENCE</scope>
</reference>
<dbReference type="EMBL" id="UINC01009957">
    <property type="protein sequence ID" value="SVA44488.1"/>
    <property type="molecule type" value="Genomic_DNA"/>
</dbReference>
<protein>
    <submittedName>
        <fullName evidence="1">Uncharacterized protein</fullName>
    </submittedName>
</protein>
<accession>A0A381VXK8</accession>
<gene>
    <name evidence="1" type="ORF">METZ01_LOCUS97342</name>
</gene>
<organism evidence="1">
    <name type="scientific">marine metagenome</name>
    <dbReference type="NCBI Taxonomy" id="408172"/>
    <lineage>
        <taxon>unclassified sequences</taxon>
        <taxon>metagenomes</taxon>
        <taxon>ecological metagenomes</taxon>
    </lineage>
</organism>
<name>A0A381VXK8_9ZZZZ</name>
<dbReference type="AlphaFoldDB" id="A0A381VXK8"/>